<proteinExistence type="predicted"/>
<evidence type="ECO:0000313" key="2">
    <source>
        <dbReference type="Proteomes" id="UP000790377"/>
    </source>
</evidence>
<organism evidence="1 2">
    <name type="scientific">Hygrophoropsis aurantiaca</name>
    <dbReference type="NCBI Taxonomy" id="72124"/>
    <lineage>
        <taxon>Eukaryota</taxon>
        <taxon>Fungi</taxon>
        <taxon>Dikarya</taxon>
        <taxon>Basidiomycota</taxon>
        <taxon>Agaricomycotina</taxon>
        <taxon>Agaricomycetes</taxon>
        <taxon>Agaricomycetidae</taxon>
        <taxon>Boletales</taxon>
        <taxon>Coniophorineae</taxon>
        <taxon>Hygrophoropsidaceae</taxon>
        <taxon>Hygrophoropsis</taxon>
    </lineage>
</organism>
<evidence type="ECO:0000313" key="1">
    <source>
        <dbReference type="EMBL" id="KAH7915283.1"/>
    </source>
</evidence>
<dbReference type="EMBL" id="MU267602">
    <property type="protein sequence ID" value="KAH7915283.1"/>
    <property type="molecule type" value="Genomic_DNA"/>
</dbReference>
<dbReference type="Proteomes" id="UP000790377">
    <property type="component" value="Unassembled WGS sequence"/>
</dbReference>
<comment type="caution">
    <text evidence="1">The sequence shown here is derived from an EMBL/GenBank/DDBJ whole genome shotgun (WGS) entry which is preliminary data.</text>
</comment>
<keyword evidence="2" id="KW-1185">Reference proteome</keyword>
<protein>
    <submittedName>
        <fullName evidence="1">Uncharacterized protein</fullName>
    </submittedName>
</protein>
<sequence length="683" mass="73970">MATLDDFEATLKEVVQAKRLSASKMTKLTEIALKSLEHDTQLVTILYRTHKSLSTSAKVSSLYAFDALARAARHQVTKRGITGDINSEKGNAATFLLKIEGVLDGLFQDMISANNPETKEKTKKVLDIWIKSNTFPSAVLTRLRDMMTDVQKEAAVNPSPAIDPRVSGQAPLTITPTSASEAATPPIPETVQSTLLALLGQAAQVAGQPLNGQIPTNTNPSAPVVPQLDQAQLTLLHQLALTAKLGNGSTLAQPAAAIPLSSPITPTSNTPPHAPPHAPTGPSHAYSRPPPTGPSNQSFDPRRGDIRNNRYGPSERSRDLNETQDDRSYSRGGFRGGYRGRGRDRWDDRGRDNDRFRHRDNEWKSPPQSRHSRSRSPRRFSGRRDTRPYSPPRRPSVAKEQPRVESPFSSGHEFGKDEFGRDIRASSATPSNSVSAEDNRTQPSATSVSVDPAPTSVPALDYHIPVSKPLSTVAANTSTQKPDSHTSSSTTSQPKLDQFEITTFDFTAPTSWEALGKMWQATYSYPPSQEELMQFIMAGGTAAVAPAAGHTGETQQNQWVESAWEGPNLQRGGHRGSSRGGRGRGGYARGGHNDNFGRGNYQDNEQWGYNAGAPYNEHTDAIVLGGDDGGRDVIMGTTTQIPGGPDHLQENIVHTPQPTGPGGRMQRIGDKWVFVKGNPSEAS</sequence>
<accession>A0ACB8AR76</accession>
<reference evidence="1" key="1">
    <citation type="journal article" date="2021" name="New Phytol.">
        <title>Evolutionary innovations through gain and loss of genes in the ectomycorrhizal Boletales.</title>
        <authorList>
            <person name="Wu G."/>
            <person name="Miyauchi S."/>
            <person name="Morin E."/>
            <person name="Kuo A."/>
            <person name="Drula E."/>
            <person name="Varga T."/>
            <person name="Kohler A."/>
            <person name="Feng B."/>
            <person name="Cao Y."/>
            <person name="Lipzen A."/>
            <person name="Daum C."/>
            <person name="Hundley H."/>
            <person name="Pangilinan J."/>
            <person name="Johnson J."/>
            <person name="Barry K."/>
            <person name="LaButti K."/>
            <person name="Ng V."/>
            <person name="Ahrendt S."/>
            <person name="Min B."/>
            <person name="Choi I.G."/>
            <person name="Park H."/>
            <person name="Plett J.M."/>
            <person name="Magnuson J."/>
            <person name="Spatafora J.W."/>
            <person name="Nagy L.G."/>
            <person name="Henrissat B."/>
            <person name="Grigoriev I.V."/>
            <person name="Yang Z.L."/>
            <person name="Xu J."/>
            <person name="Martin F.M."/>
        </authorList>
    </citation>
    <scope>NUCLEOTIDE SEQUENCE</scope>
    <source>
        <strain evidence="1">ATCC 28755</strain>
    </source>
</reference>
<name>A0ACB8AR76_9AGAM</name>
<gene>
    <name evidence="1" type="ORF">BJ138DRAFT_1142104</name>
</gene>